<protein>
    <submittedName>
        <fullName evidence="1">Uncharacterized protein</fullName>
    </submittedName>
</protein>
<comment type="caution">
    <text evidence="1">The sequence shown here is derived from an EMBL/GenBank/DDBJ whole genome shotgun (WGS) entry which is preliminary data.</text>
</comment>
<dbReference type="AlphaFoldDB" id="A0A0F9IZF7"/>
<organism evidence="1">
    <name type="scientific">marine sediment metagenome</name>
    <dbReference type="NCBI Taxonomy" id="412755"/>
    <lineage>
        <taxon>unclassified sequences</taxon>
        <taxon>metagenomes</taxon>
        <taxon>ecological metagenomes</taxon>
    </lineage>
</organism>
<dbReference type="EMBL" id="LAZR01017767">
    <property type="protein sequence ID" value="KKL99045.1"/>
    <property type="molecule type" value="Genomic_DNA"/>
</dbReference>
<feature type="non-terminal residue" evidence="1">
    <location>
        <position position="1"/>
    </location>
</feature>
<sequence length="55" mass="5730">PHAFNEANARLIAAAPELLETLEGIVLTAADPLSAYDGRLEAALDSARAAIEKAQ</sequence>
<reference evidence="1" key="1">
    <citation type="journal article" date="2015" name="Nature">
        <title>Complex archaea that bridge the gap between prokaryotes and eukaryotes.</title>
        <authorList>
            <person name="Spang A."/>
            <person name="Saw J.H."/>
            <person name="Jorgensen S.L."/>
            <person name="Zaremba-Niedzwiedzka K."/>
            <person name="Martijn J."/>
            <person name="Lind A.E."/>
            <person name="van Eijk R."/>
            <person name="Schleper C."/>
            <person name="Guy L."/>
            <person name="Ettema T.J."/>
        </authorList>
    </citation>
    <scope>NUCLEOTIDE SEQUENCE</scope>
</reference>
<gene>
    <name evidence="1" type="ORF">LCGC14_1818440</name>
</gene>
<proteinExistence type="predicted"/>
<evidence type="ECO:0000313" key="1">
    <source>
        <dbReference type="EMBL" id="KKL99045.1"/>
    </source>
</evidence>
<name>A0A0F9IZF7_9ZZZZ</name>
<accession>A0A0F9IZF7</accession>